<dbReference type="InParanoid" id="H2XWP9"/>
<reference evidence="3" key="1">
    <citation type="journal article" date="2002" name="Science">
        <title>The draft genome of Ciona intestinalis: insights into chordate and vertebrate origins.</title>
        <authorList>
            <person name="Dehal P."/>
            <person name="Satou Y."/>
            <person name="Campbell R.K."/>
            <person name="Chapman J."/>
            <person name="Degnan B."/>
            <person name="De Tomaso A."/>
            <person name="Davidson B."/>
            <person name="Di Gregorio A."/>
            <person name="Gelpke M."/>
            <person name="Goodstein D.M."/>
            <person name="Harafuji N."/>
            <person name="Hastings K.E."/>
            <person name="Ho I."/>
            <person name="Hotta K."/>
            <person name="Huang W."/>
            <person name="Kawashima T."/>
            <person name="Lemaire P."/>
            <person name="Martinez D."/>
            <person name="Meinertzhagen I.A."/>
            <person name="Necula S."/>
            <person name="Nonaka M."/>
            <person name="Putnam N."/>
            <person name="Rash S."/>
            <person name="Saiga H."/>
            <person name="Satake M."/>
            <person name="Terry A."/>
            <person name="Yamada L."/>
            <person name="Wang H.G."/>
            <person name="Awazu S."/>
            <person name="Azumi K."/>
            <person name="Boore J."/>
            <person name="Branno M."/>
            <person name="Chin-Bow S."/>
            <person name="DeSantis R."/>
            <person name="Doyle S."/>
            <person name="Francino P."/>
            <person name="Keys D.N."/>
            <person name="Haga S."/>
            <person name="Hayashi H."/>
            <person name="Hino K."/>
            <person name="Imai K.S."/>
            <person name="Inaba K."/>
            <person name="Kano S."/>
            <person name="Kobayashi K."/>
            <person name="Kobayashi M."/>
            <person name="Lee B.I."/>
            <person name="Makabe K.W."/>
            <person name="Manohar C."/>
            <person name="Matassi G."/>
            <person name="Medina M."/>
            <person name="Mochizuki Y."/>
            <person name="Mount S."/>
            <person name="Morishita T."/>
            <person name="Miura S."/>
            <person name="Nakayama A."/>
            <person name="Nishizaka S."/>
            <person name="Nomoto H."/>
            <person name="Ohta F."/>
            <person name="Oishi K."/>
            <person name="Rigoutsos I."/>
            <person name="Sano M."/>
            <person name="Sasaki A."/>
            <person name="Sasakura Y."/>
            <person name="Shoguchi E."/>
            <person name="Shin-i T."/>
            <person name="Spagnuolo A."/>
            <person name="Stainier D."/>
            <person name="Suzuki M.M."/>
            <person name="Tassy O."/>
            <person name="Takatori N."/>
            <person name="Tokuoka M."/>
            <person name="Yagi K."/>
            <person name="Yoshizaki F."/>
            <person name="Wada S."/>
            <person name="Zhang C."/>
            <person name="Hyatt P.D."/>
            <person name="Larimer F."/>
            <person name="Detter C."/>
            <person name="Doggett N."/>
            <person name="Glavina T."/>
            <person name="Hawkins T."/>
            <person name="Richardson P."/>
            <person name="Lucas S."/>
            <person name="Kohara Y."/>
            <person name="Levine M."/>
            <person name="Satoh N."/>
            <person name="Rokhsar D.S."/>
        </authorList>
    </citation>
    <scope>NUCLEOTIDE SEQUENCE [LARGE SCALE GENOMIC DNA]</scope>
</reference>
<organism evidence="2 3">
    <name type="scientific">Ciona intestinalis</name>
    <name type="common">Transparent sea squirt</name>
    <name type="synonym">Ascidia intestinalis</name>
    <dbReference type="NCBI Taxonomy" id="7719"/>
    <lineage>
        <taxon>Eukaryota</taxon>
        <taxon>Metazoa</taxon>
        <taxon>Chordata</taxon>
        <taxon>Tunicata</taxon>
        <taxon>Ascidiacea</taxon>
        <taxon>Phlebobranchia</taxon>
        <taxon>Cionidae</taxon>
        <taxon>Ciona</taxon>
    </lineage>
</organism>
<feature type="transmembrane region" description="Helical" evidence="1">
    <location>
        <begin position="35"/>
        <end position="53"/>
    </location>
</feature>
<reference evidence="2" key="2">
    <citation type="submission" date="2025-08" db="UniProtKB">
        <authorList>
            <consortium name="Ensembl"/>
        </authorList>
    </citation>
    <scope>IDENTIFICATION</scope>
</reference>
<keyword evidence="3" id="KW-1185">Reference proteome</keyword>
<accession>H2XWP9</accession>
<keyword evidence="1" id="KW-0812">Transmembrane</keyword>
<proteinExistence type="predicted"/>
<evidence type="ECO:0000313" key="3">
    <source>
        <dbReference type="Proteomes" id="UP000008144"/>
    </source>
</evidence>
<dbReference type="AlphaFoldDB" id="H2XWP9"/>
<dbReference type="Proteomes" id="UP000008144">
    <property type="component" value="Unassembled WGS sequence"/>
</dbReference>
<sequence length="57" mass="6415">MICASNDKAHDDNAKLDNGWFLVCYNIIQLTVNGYFNGSMLLYCALFFIGLWSSSIC</sequence>
<keyword evidence="1" id="KW-0472">Membrane</keyword>
<protein>
    <submittedName>
        <fullName evidence="2">Uncharacterized protein</fullName>
    </submittedName>
</protein>
<evidence type="ECO:0000256" key="1">
    <source>
        <dbReference type="SAM" id="Phobius"/>
    </source>
</evidence>
<reference evidence="2" key="3">
    <citation type="submission" date="2025-09" db="UniProtKB">
        <authorList>
            <consortium name="Ensembl"/>
        </authorList>
    </citation>
    <scope>IDENTIFICATION</scope>
</reference>
<dbReference type="Ensembl" id="ENSCINT00000030569.1">
    <property type="protein sequence ID" value="ENSCINP00000034083.1"/>
    <property type="gene ID" value="ENSCING00000019129.1"/>
</dbReference>
<keyword evidence="1" id="KW-1133">Transmembrane helix</keyword>
<name>H2XWP9_CIOIN</name>
<dbReference type="HOGENOM" id="CLU_2995866_0_0_1"/>
<evidence type="ECO:0000313" key="2">
    <source>
        <dbReference type="Ensembl" id="ENSCINP00000034083.1"/>
    </source>
</evidence>